<reference evidence="3" key="1">
    <citation type="submission" date="2022-10" db="EMBL/GenBank/DDBJ databases">
        <title>Genome assembly of Pristionchus species.</title>
        <authorList>
            <person name="Yoshida K."/>
            <person name="Sommer R.J."/>
        </authorList>
    </citation>
    <scope>NUCLEOTIDE SEQUENCE [LARGE SCALE GENOMIC DNA]</scope>
    <source>
        <strain evidence="3">RS5460</strain>
    </source>
</reference>
<evidence type="ECO:0000256" key="1">
    <source>
        <dbReference type="SAM" id="Phobius"/>
    </source>
</evidence>
<evidence type="ECO:0008006" key="4">
    <source>
        <dbReference type="Google" id="ProtNLM"/>
    </source>
</evidence>
<dbReference type="Pfam" id="PF10321">
    <property type="entry name" value="7TM_GPCR_Srt"/>
    <property type="match status" value="1"/>
</dbReference>
<dbReference type="EMBL" id="BTRK01000004">
    <property type="protein sequence ID" value="GMR50708.1"/>
    <property type="molecule type" value="Genomic_DNA"/>
</dbReference>
<keyword evidence="1" id="KW-1133">Transmembrane helix</keyword>
<gene>
    <name evidence="2" type="ORF">PMAYCL1PPCAC_20903</name>
</gene>
<dbReference type="InterPro" id="IPR019425">
    <property type="entry name" value="7TM_GPCR_serpentine_rcpt_Srt"/>
</dbReference>
<proteinExistence type="predicted"/>
<feature type="transmembrane region" description="Helical" evidence="1">
    <location>
        <begin position="79"/>
        <end position="108"/>
    </location>
</feature>
<dbReference type="Proteomes" id="UP001328107">
    <property type="component" value="Unassembled WGS sequence"/>
</dbReference>
<keyword evidence="1" id="KW-0812">Transmembrane</keyword>
<sequence length="110" mass="12334">AGFFYASCAACLMIAINRVAELMEIRPLLPLYKDVRTWYMMVIPTTYSLLLVAFTPITMLNSEAHVLSIDLGFNNGIEYTSSFLIANNVFCPLLSSVLYVIMISSVLIKR</sequence>
<comment type="caution">
    <text evidence="2">The sequence shown here is derived from an EMBL/GenBank/DDBJ whole genome shotgun (WGS) entry which is preliminary data.</text>
</comment>
<dbReference type="PANTHER" id="PTHR23021">
    <property type="entry name" value="SERPENTINE RECEPTOR, CLASS T"/>
    <property type="match status" value="1"/>
</dbReference>
<accession>A0AAN5CTY9</accession>
<dbReference type="PANTHER" id="PTHR23021:SF11">
    <property type="entry name" value="SERPENTINE RECEPTOR, CLASS T"/>
    <property type="match status" value="1"/>
</dbReference>
<feature type="transmembrane region" description="Helical" evidence="1">
    <location>
        <begin position="38"/>
        <end position="59"/>
    </location>
</feature>
<feature type="non-terminal residue" evidence="2">
    <location>
        <position position="1"/>
    </location>
</feature>
<evidence type="ECO:0000313" key="2">
    <source>
        <dbReference type="EMBL" id="GMR50708.1"/>
    </source>
</evidence>
<evidence type="ECO:0000313" key="3">
    <source>
        <dbReference type="Proteomes" id="UP001328107"/>
    </source>
</evidence>
<keyword evidence="1" id="KW-0472">Membrane</keyword>
<keyword evidence="3" id="KW-1185">Reference proteome</keyword>
<protein>
    <recommendedName>
        <fullName evidence="4">G protein-coupled receptor</fullName>
    </recommendedName>
</protein>
<name>A0AAN5CTY9_9BILA</name>
<organism evidence="2 3">
    <name type="scientific">Pristionchus mayeri</name>
    <dbReference type="NCBI Taxonomy" id="1317129"/>
    <lineage>
        <taxon>Eukaryota</taxon>
        <taxon>Metazoa</taxon>
        <taxon>Ecdysozoa</taxon>
        <taxon>Nematoda</taxon>
        <taxon>Chromadorea</taxon>
        <taxon>Rhabditida</taxon>
        <taxon>Rhabditina</taxon>
        <taxon>Diplogasteromorpha</taxon>
        <taxon>Diplogasteroidea</taxon>
        <taxon>Neodiplogasteridae</taxon>
        <taxon>Pristionchus</taxon>
    </lineage>
</organism>
<dbReference type="AlphaFoldDB" id="A0AAN5CTY9"/>